<evidence type="ECO:0000256" key="1">
    <source>
        <dbReference type="ARBA" id="ARBA00004761"/>
    </source>
</evidence>
<evidence type="ECO:0000313" key="7">
    <source>
        <dbReference type="EMBL" id="PLR89874.1"/>
    </source>
</evidence>
<dbReference type="EMBL" id="PGVD01000076">
    <property type="protein sequence ID" value="PLR89874.1"/>
    <property type="molecule type" value="Genomic_DNA"/>
</dbReference>
<dbReference type="CDD" id="cd00452">
    <property type="entry name" value="KDPG_aldolase"/>
    <property type="match status" value="1"/>
</dbReference>
<dbReference type="OrthoDB" id="9802667at2"/>
<name>A0A2N5GK75_9BACI</name>
<proteinExistence type="inferred from homology"/>
<evidence type="ECO:0000313" key="9">
    <source>
        <dbReference type="Proteomes" id="UP000235114"/>
    </source>
</evidence>
<evidence type="ECO:0000256" key="3">
    <source>
        <dbReference type="ARBA" id="ARBA00011233"/>
    </source>
</evidence>
<comment type="caution">
    <text evidence="6">The sequence shown here is derived from an EMBL/GenBank/DDBJ whole genome shotgun (WGS) entry which is preliminary data.</text>
</comment>
<dbReference type="Proteomes" id="UP000234951">
    <property type="component" value="Unassembled WGS sequence"/>
</dbReference>
<evidence type="ECO:0000313" key="6">
    <source>
        <dbReference type="EMBL" id="PLR81662.1"/>
    </source>
</evidence>
<keyword evidence="5" id="KW-0119">Carbohydrate metabolism</keyword>
<gene>
    <name evidence="6" type="ORF">CU635_14490</name>
    <name evidence="7" type="ORF">CVD25_20640</name>
</gene>
<dbReference type="PANTHER" id="PTHR30246">
    <property type="entry name" value="2-KETO-3-DEOXY-6-PHOSPHOGLUCONATE ALDOLASE"/>
    <property type="match status" value="1"/>
</dbReference>
<protein>
    <submittedName>
        <fullName evidence="6">2-dehydro-3-deoxyphosphogluconate aldolase</fullName>
    </submittedName>
</protein>
<dbReference type="Pfam" id="PF01081">
    <property type="entry name" value="Aldolase"/>
    <property type="match status" value="1"/>
</dbReference>
<comment type="pathway">
    <text evidence="1">Carbohydrate acid metabolism.</text>
</comment>
<keyword evidence="9" id="KW-1185">Reference proteome</keyword>
<dbReference type="Proteomes" id="UP000235114">
    <property type="component" value="Unassembled WGS sequence"/>
</dbReference>
<dbReference type="GO" id="GO:0016829">
    <property type="term" value="F:lyase activity"/>
    <property type="evidence" value="ECO:0007669"/>
    <property type="project" value="UniProtKB-KW"/>
</dbReference>
<dbReference type="Gene3D" id="3.20.20.70">
    <property type="entry name" value="Aldolase class I"/>
    <property type="match status" value="1"/>
</dbReference>
<dbReference type="RefSeq" id="WP_101578091.1">
    <property type="nucleotide sequence ID" value="NZ_PGVA01000032.1"/>
</dbReference>
<keyword evidence="4" id="KW-0456">Lyase</keyword>
<accession>A0A2N5GK75</accession>
<evidence type="ECO:0000256" key="4">
    <source>
        <dbReference type="ARBA" id="ARBA00023239"/>
    </source>
</evidence>
<dbReference type="EMBL" id="PGVA01000032">
    <property type="protein sequence ID" value="PLR81662.1"/>
    <property type="molecule type" value="Genomic_DNA"/>
</dbReference>
<comment type="similarity">
    <text evidence="2">Belongs to the KHG/KDPG aldolase family.</text>
</comment>
<evidence type="ECO:0000256" key="5">
    <source>
        <dbReference type="ARBA" id="ARBA00023277"/>
    </source>
</evidence>
<dbReference type="InterPro" id="IPR013785">
    <property type="entry name" value="Aldolase_TIM"/>
</dbReference>
<sequence>MRLIDQIQENGIVAVIRGTSPDNIVAIAKSLHKGGVKTLEITVETPKVLSLIEQVAEELGDEVIVGAGTVLDPETARAAIMAGARFIFSPTVNKETIKVAKRYGVVSIPGALTPTEILTAYENGADIIKVFPANVFGPSYIKDIHGPMPQIPLMPTGGLDVDNVGAYIKNGAVAAGIGSSLVNMKQQVNEEFLINLENKARQFVDTVKEARFSL</sequence>
<dbReference type="InterPro" id="IPR000887">
    <property type="entry name" value="Aldlse_KDPG_KHG"/>
</dbReference>
<evidence type="ECO:0000313" key="8">
    <source>
        <dbReference type="Proteomes" id="UP000234951"/>
    </source>
</evidence>
<comment type="subunit">
    <text evidence="3">Homotrimer.</text>
</comment>
<dbReference type="AlphaFoldDB" id="A0A2N5GK75"/>
<evidence type="ECO:0000256" key="2">
    <source>
        <dbReference type="ARBA" id="ARBA00006906"/>
    </source>
</evidence>
<dbReference type="PANTHER" id="PTHR30246:SF1">
    <property type="entry name" value="2-DEHYDRO-3-DEOXY-6-PHOSPHOGALACTONATE ALDOLASE-RELATED"/>
    <property type="match status" value="1"/>
</dbReference>
<reference evidence="7 9" key="2">
    <citation type="submission" date="2017-12" db="EMBL/GenBank/DDBJ databases">
        <title>Comparative Functional Genomics of Dry Heat Resistant strains isolated from the Viking Spacecraft.</title>
        <authorList>
            <person name="Seuylemezian A."/>
            <person name="Cooper K."/>
            <person name="Vaishampayan P."/>
        </authorList>
    </citation>
    <scope>NUCLEOTIDE SEQUENCE [LARGE SCALE GENOMIC DNA]</scope>
    <source>
        <strain evidence="7 9">ATCC 29669</strain>
    </source>
</reference>
<organism evidence="6 8">
    <name type="scientific">Bacillus canaveralius</name>
    <dbReference type="NCBI Taxonomy" id="1403243"/>
    <lineage>
        <taxon>Bacteria</taxon>
        <taxon>Bacillati</taxon>
        <taxon>Bacillota</taxon>
        <taxon>Bacilli</taxon>
        <taxon>Bacillales</taxon>
        <taxon>Bacillaceae</taxon>
        <taxon>Bacillus</taxon>
    </lineage>
</organism>
<reference evidence="6 8" key="1">
    <citation type="submission" date="2017-11" db="EMBL/GenBank/DDBJ databases">
        <title>Comparitive Functional Genomics of Dry Heat Resistant strains isolated from the Viking Spacecraft.</title>
        <authorList>
            <person name="Seuylemezian A."/>
            <person name="Cooper K."/>
            <person name="Vaishampayan P."/>
        </authorList>
    </citation>
    <scope>NUCLEOTIDE SEQUENCE [LARGE SCALE GENOMIC DNA]</scope>
    <source>
        <strain evidence="6 8">M4.6</strain>
    </source>
</reference>
<dbReference type="SUPFAM" id="SSF51569">
    <property type="entry name" value="Aldolase"/>
    <property type="match status" value="1"/>
</dbReference>
<dbReference type="NCBIfam" id="TIGR01182">
    <property type="entry name" value="eda"/>
    <property type="match status" value="1"/>
</dbReference>